<protein>
    <submittedName>
        <fullName evidence="1">Uncharacterized protein</fullName>
    </submittedName>
</protein>
<organism evidence="1">
    <name type="scientific">Alexandrium monilatum</name>
    <dbReference type="NCBI Taxonomy" id="311494"/>
    <lineage>
        <taxon>Eukaryota</taxon>
        <taxon>Sar</taxon>
        <taxon>Alveolata</taxon>
        <taxon>Dinophyceae</taxon>
        <taxon>Gonyaulacales</taxon>
        <taxon>Pyrocystaceae</taxon>
        <taxon>Alexandrium</taxon>
    </lineage>
</organism>
<name>A0A7S4RLG6_9DINO</name>
<accession>A0A7S4RLG6</accession>
<evidence type="ECO:0000313" key="1">
    <source>
        <dbReference type="EMBL" id="CAE4618019.1"/>
    </source>
</evidence>
<dbReference type="EMBL" id="HBNR01052909">
    <property type="protein sequence ID" value="CAE4618019.1"/>
    <property type="molecule type" value="Transcribed_RNA"/>
</dbReference>
<proteinExistence type="predicted"/>
<reference evidence="1" key="1">
    <citation type="submission" date="2021-01" db="EMBL/GenBank/DDBJ databases">
        <authorList>
            <person name="Corre E."/>
            <person name="Pelletier E."/>
            <person name="Niang G."/>
            <person name="Scheremetjew M."/>
            <person name="Finn R."/>
            <person name="Kale V."/>
            <person name="Holt S."/>
            <person name="Cochrane G."/>
            <person name="Meng A."/>
            <person name="Brown T."/>
            <person name="Cohen L."/>
        </authorList>
    </citation>
    <scope>NUCLEOTIDE SEQUENCE</scope>
    <source>
        <strain evidence="1">CCMP3105</strain>
    </source>
</reference>
<sequence length="138" mass="15314">MAEEDPTDTFNFTVGVGGWRHNTTYLAGGVESDLLRLQRRGRAILRPTFVCKTRGSYQAWCLPDILKVAGLRNPTATGFMTAHADFWFRPSTLFGEAGMRHDAIWQLGGGMLATANETTGLHCLTGEAEIMQDRKWHG</sequence>
<dbReference type="AlphaFoldDB" id="A0A7S4RLG6"/>
<gene>
    <name evidence="1" type="ORF">AMON00008_LOCUS37135</name>
</gene>